<sequence>MIFARNSVTNELVSEVKKQIELNGKCRVSFNVIGRTKHELLSGELAQILPEYHFDIGYNYQCKITIKSETENI</sequence>
<comment type="caution">
    <text evidence="1">The sequence shown here is derived from an EMBL/GenBank/DDBJ whole genome shotgun (WGS) entry which is preliminary data.</text>
</comment>
<evidence type="ECO:0000313" key="1">
    <source>
        <dbReference type="EMBL" id="KUG03141.1"/>
    </source>
</evidence>
<protein>
    <submittedName>
        <fullName evidence="1">Uncharacterized protein</fullName>
    </submittedName>
</protein>
<reference evidence="1" key="1">
    <citation type="journal article" date="2015" name="Proc. Natl. Acad. Sci. U.S.A.">
        <title>Networks of energetic and metabolic interactions define dynamics in microbial communities.</title>
        <authorList>
            <person name="Embree M."/>
            <person name="Liu J.K."/>
            <person name="Al-Bassam M.M."/>
            <person name="Zengler K."/>
        </authorList>
    </citation>
    <scope>NUCLEOTIDE SEQUENCE</scope>
</reference>
<dbReference type="EMBL" id="LNQE01001892">
    <property type="protein sequence ID" value="KUG03141.1"/>
    <property type="molecule type" value="Genomic_DNA"/>
</dbReference>
<proteinExistence type="predicted"/>
<name>A0A0W8E3J0_9ZZZZ</name>
<accession>A0A0W8E3J0</accession>
<organism evidence="1">
    <name type="scientific">hydrocarbon metagenome</name>
    <dbReference type="NCBI Taxonomy" id="938273"/>
    <lineage>
        <taxon>unclassified sequences</taxon>
        <taxon>metagenomes</taxon>
        <taxon>ecological metagenomes</taxon>
    </lineage>
</organism>
<dbReference type="AlphaFoldDB" id="A0A0W8E3J0"/>
<gene>
    <name evidence="1" type="ORF">ASZ90_019481</name>
</gene>